<dbReference type="AlphaFoldDB" id="A0A1U7YCL6"/>
<gene>
    <name evidence="2" type="primary">LOC104243084</name>
</gene>
<evidence type="ECO:0000313" key="1">
    <source>
        <dbReference type="Proteomes" id="UP000189701"/>
    </source>
</evidence>
<evidence type="ECO:0000313" key="2">
    <source>
        <dbReference type="RefSeq" id="XP_009796530.1"/>
    </source>
</evidence>
<dbReference type="eggNOG" id="KOG0017">
    <property type="taxonomic scope" value="Eukaryota"/>
</dbReference>
<accession>A0A1U7YCL6</accession>
<protein>
    <submittedName>
        <fullName evidence="2">Uncharacterized protein LOC104243084</fullName>
    </submittedName>
</protein>
<dbReference type="PANTHER" id="PTHR33067:SF31">
    <property type="entry name" value="RNA-DIRECTED DNA POLYMERASE"/>
    <property type="match status" value="1"/>
</dbReference>
<dbReference type="InterPro" id="IPR021109">
    <property type="entry name" value="Peptidase_aspartic_dom_sf"/>
</dbReference>
<dbReference type="Gene3D" id="2.40.70.10">
    <property type="entry name" value="Acid Proteases"/>
    <property type="match status" value="1"/>
</dbReference>
<dbReference type="RefSeq" id="XP_009796530.1">
    <property type="nucleotide sequence ID" value="XM_009798228.1"/>
</dbReference>
<reference evidence="2" key="2">
    <citation type="submission" date="2025-08" db="UniProtKB">
        <authorList>
            <consortium name="RefSeq"/>
        </authorList>
    </citation>
    <scope>IDENTIFICATION</scope>
    <source>
        <tissue evidence="2">Leaf</tissue>
    </source>
</reference>
<dbReference type="PANTHER" id="PTHR33067">
    <property type="entry name" value="RNA-DIRECTED DNA POLYMERASE-RELATED"/>
    <property type="match status" value="1"/>
</dbReference>
<dbReference type="CDD" id="cd00303">
    <property type="entry name" value="retropepsin_like"/>
    <property type="match status" value="1"/>
</dbReference>
<dbReference type="Proteomes" id="UP000189701">
    <property type="component" value="Unplaced"/>
</dbReference>
<proteinExistence type="predicted"/>
<organism evidence="1 2">
    <name type="scientific">Nicotiana sylvestris</name>
    <name type="common">Wood tobacco</name>
    <name type="synonym">South American tobacco</name>
    <dbReference type="NCBI Taxonomy" id="4096"/>
    <lineage>
        <taxon>Eukaryota</taxon>
        <taxon>Viridiplantae</taxon>
        <taxon>Streptophyta</taxon>
        <taxon>Embryophyta</taxon>
        <taxon>Tracheophyta</taxon>
        <taxon>Spermatophyta</taxon>
        <taxon>Magnoliopsida</taxon>
        <taxon>eudicotyledons</taxon>
        <taxon>Gunneridae</taxon>
        <taxon>Pentapetalae</taxon>
        <taxon>asterids</taxon>
        <taxon>lamiids</taxon>
        <taxon>Solanales</taxon>
        <taxon>Solanaceae</taxon>
        <taxon>Nicotianoideae</taxon>
        <taxon>Nicotianeae</taxon>
        <taxon>Nicotiana</taxon>
    </lineage>
</organism>
<reference evidence="1" key="1">
    <citation type="journal article" date="2013" name="Genome Biol.">
        <title>Reference genomes and transcriptomes of Nicotiana sylvestris and Nicotiana tomentosiformis.</title>
        <authorList>
            <person name="Sierro N."/>
            <person name="Battey J.N."/>
            <person name="Ouadi S."/>
            <person name="Bovet L."/>
            <person name="Goepfert S."/>
            <person name="Bakaher N."/>
            <person name="Peitsch M.C."/>
            <person name="Ivanov N.V."/>
        </authorList>
    </citation>
    <scope>NUCLEOTIDE SEQUENCE [LARGE SCALE GENOMIC DNA]</scope>
</reference>
<sequence>MPAYAGFLKNIRIKKRNIEETSVVKLIEHCSAILQNKLPQECGDLGSFIIHCSLGTLNFDTSLYDYGDSINIMPLSIYRKLENDIGEIRSTPISMELASQTTIIPEGIVEDVLVRVDKFVFPMDFIVVNMDDNKEVPLILGRPFLKMGREILDIYERKLMLIVGDETMTFEMNVATGVKKEKPAESVEWKVKGEKEKVFDQE</sequence>
<name>A0A1U7YCL6_NICSY</name>
<keyword evidence="1" id="KW-1185">Reference proteome</keyword>